<gene>
    <name evidence="8" type="ORF">WG929_18205</name>
</gene>
<comment type="caution">
    <text evidence="8">The sequence shown here is derived from an EMBL/GenBank/DDBJ whole genome shotgun (WGS) entry which is preliminary data.</text>
</comment>
<protein>
    <submittedName>
        <fullName evidence="8">SidA/IucD/PvdA family monooxygenase</fullName>
    </submittedName>
</protein>
<comment type="similarity">
    <text evidence="3">Belongs to the lysine N(6)-hydroxylase/L-ornithine N(5)-oxygenase family.</text>
</comment>
<evidence type="ECO:0000313" key="9">
    <source>
        <dbReference type="Proteomes" id="UP001620597"/>
    </source>
</evidence>
<proteinExistence type="inferred from homology"/>
<evidence type="ECO:0000313" key="8">
    <source>
        <dbReference type="EMBL" id="MFK4754343.1"/>
    </source>
</evidence>
<sequence length="446" mass="50883">MTQKTDRTLYDMVGIGFGPSNLALAIAMEEQSASCGSMRALFLDKQEDYQWHGNTLVSQSDLQISFLKDLVSLRNPESPYSFINYLHKHQRLVNFINLGTLYPCRMEFNDYLRWAAGHFKSLCQYDQEVRAVEPIERNGIVEALRVVAQGKDGVEQCHETRSVVISTGGKPHIPEPFRHLGGNPKIFHHANYKPFVKALEITPAVPMRIAIIGGGQSAAEAFIDLNDCYPSVSVDWIIRGSSVKPSDDTPFVNEIFDPEFTDLIYRQDPSERARYIQEYQNTNYAVVDLALIERIYGIYYLQKVDGQARHRYRRLMEVVQAEAGSEGVSIELRNKASGEVCRDHYDAVILATGYDRDLRHELLSGLDQYLGEYTVGRDYRLQTDSRFKPAIYMQGFCELTHGLSDTLLSVLPYRSEEIATSLHNYLYHQYAPTEDNEMAIEAEKFE</sequence>
<evidence type="ECO:0000256" key="1">
    <source>
        <dbReference type="ARBA" id="ARBA00001974"/>
    </source>
</evidence>
<evidence type="ECO:0000256" key="6">
    <source>
        <dbReference type="ARBA" id="ARBA00022857"/>
    </source>
</evidence>
<dbReference type="SUPFAM" id="SSF51905">
    <property type="entry name" value="FAD/NAD(P)-binding domain"/>
    <property type="match status" value="2"/>
</dbReference>
<dbReference type="PANTHER" id="PTHR42802">
    <property type="entry name" value="MONOOXYGENASE"/>
    <property type="match status" value="1"/>
</dbReference>
<accession>A0ABW8NN23</accession>
<organism evidence="8 9">
    <name type="scientific">Oceanobacter antarcticus</name>
    <dbReference type="NCBI Taxonomy" id="3133425"/>
    <lineage>
        <taxon>Bacteria</taxon>
        <taxon>Pseudomonadati</taxon>
        <taxon>Pseudomonadota</taxon>
        <taxon>Gammaproteobacteria</taxon>
        <taxon>Oceanospirillales</taxon>
        <taxon>Oceanospirillaceae</taxon>
        <taxon>Oceanobacter</taxon>
    </lineage>
</organism>
<keyword evidence="4" id="KW-0285">Flavoprotein</keyword>
<dbReference type="PRINTS" id="PR00368">
    <property type="entry name" value="FADPNR"/>
</dbReference>
<evidence type="ECO:0000256" key="4">
    <source>
        <dbReference type="ARBA" id="ARBA00022630"/>
    </source>
</evidence>
<dbReference type="Pfam" id="PF13434">
    <property type="entry name" value="Lys_Orn_oxgnase"/>
    <property type="match status" value="1"/>
</dbReference>
<keyword evidence="5" id="KW-0274">FAD</keyword>
<dbReference type="EMBL" id="JBBKTX010000028">
    <property type="protein sequence ID" value="MFK4754343.1"/>
    <property type="molecule type" value="Genomic_DNA"/>
</dbReference>
<comment type="pathway">
    <text evidence="2">Siderophore biosynthesis.</text>
</comment>
<name>A0ABW8NN23_9GAMM</name>
<keyword evidence="6" id="KW-0521">NADP</keyword>
<evidence type="ECO:0000256" key="2">
    <source>
        <dbReference type="ARBA" id="ARBA00004924"/>
    </source>
</evidence>
<dbReference type="GO" id="GO:0004497">
    <property type="term" value="F:monooxygenase activity"/>
    <property type="evidence" value="ECO:0007669"/>
    <property type="project" value="UniProtKB-KW"/>
</dbReference>
<dbReference type="RefSeq" id="WP_416207227.1">
    <property type="nucleotide sequence ID" value="NZ_JBBKTX010000028.1"/>
</dbReference>
<dbReference type="PANTHER" id="PTHR42802:SF1">
    <property type="entry name" value="L-ORNITHINE N(5)-MONOOXYGENASE"/>
    <property type="match status" value="1"/>
</dbReference>
<dbReference type="Gene3D" id="3.50.50.60">
    <property type="entry name" value="FAD/NAD(P)-binding domain"/>
    <property type="match status" value="1"/>
</dbReference>
<evidence type="ECO:0000256" key="5">
    <source>
        <dbReference type="ARBA" id="ARBA00022827"/>
    </source>
</evidence>
<comment type="cofactor">
    <cofactor evidence="1">
        <name>FAD</name>
        <dbReference type="ChEBI" id="CHEBI:57692"/>
    </cofactor>
</comment>
<keyword evidence="7" id="KW-0560">Oxidoreductase</keyword>
<keyword evidence="9" id="KW-1185">Reference proteome</keyword>
<evidence type="ECO:0000256" key="7">
    <source>
        <dbReference type="ARBA" id="ARBA00023002"/>
    </source>
</evidence>
<dbReference type="Proteomes" id="UP001620597">
    <property type="component" value="Unassembled WGS sequence"/>
</dbReference>
<evidence type="ECO:0000256" key="3">
    <source>
        <dbReference type="ARBA" id="ARBA00007588"/>
    </source>
</evidence>
<reference evidence="8 9" key="1">
    <citation type="submission" date="2024-03" db="EMBL/GenBank/DDBJ databases">
        <title>High-quality draft genome sequence of Oceanobacter sp. wDCs-4.</title>
        <authorList>
            <person name="Dong C."/>
        </authorList>
    </citation>
    <scope>NUCLEOTIDE SEQUENCE [LARGE SCALE GENOMIC DNA]</scope>
    <source>
        <strain evidence="9">wDCs-4</strain>
    </source>
</reference>
<keyword evidence="8" id="KW-0503">Monooxygenase</keyword>
<dbReference type="InterPro" id="IPR036188">
    <property type="entry name" value="FAD/NAD-bd_sf"/>
</dbReference>
<dbReference type="InterPro" id="IPR025700">
    <property type="entry name" value="Lys/Orn_oxygenase"/>
</dbReference>